<protein>
    <submittedName>
        <fullName evidence="2">Uncharacterized protein</fullName>
    </submittedName>
</protein>
<keyword evidence="1" id="KW-0812">Transmembrane</keyword>
<organism evidence="2 3">
    <name type="scientific">Roseburia amylophila</name>
    <dbReference type="NCBI Taxonomy" id="2981794"/>
    <lineage>
        <taxon>Bacteria</taxon>
        <taxon>Bacillati</taxon>
        <taxon>Bacillota</taxon>
        <taxon>Clostridia</taxon>
        <taxon>Lachnospirales</taxon>
        <taxon>Lachnospiraceae</taxon>
        <taxon>Roseburia</taxon>
    </lineage>
</organism>
<feature type="transmembrane region" description="Helical" evidence="1">
    <location>
        <begin position="96"/>
        <end position="121"/>
    </location>
</feature>
<sequence>MKHEVFDKKIEIEETDITFDSIYDKPFIPQDYIEDIKKADILIIPEENFREEGDVLFPETTREFLEYLQEQIPKDMSVDIAISDEDFRKIELHSDLVNVATIIVSSTAFSIACSMVASFLYDMAKKLLKRPQDLNAKVKIISEETKTKKTKSITYEGPVSGIKEALEQASKDLFKDENDAK</sequence>
<proteinExistence type="predicted"/>
<accession>A0AAW4WLK3</accession>
<dbReference type="RefSeq" id="WP_227710590.1">
    <property type="nucleotide sequence ID" value="NZ_JAJEQW010000014.1"/>
</dbReference>
<dbReference type="Proteomes" id="UP001198893">
    <property type="component" value="Unassembled WGS sequence"/>
</dbReference>
<gene>
    <name evidence="2" type="ORF">LKD47_11980</name>
</gene>
<evidence type="ECO:0000313" key="2">
    <source>
        <dbReference type="EMBL" id="MCC2243000.1"/>
    </source>
</evidence>
<keyword evidence="1" id="KW-0472">Membrane</keyword>
<name>A0AAW4WLK3_9FIRM</name>
<dbReference type="EMBL" id="JAJEQW010000014">
    <property type="protein sequence ID" value="MCC2243000.1"/>
    <property type="molecule type" value="Genomic_DNA"/>
</dbReference>
<reference evidence="2" key="1">
    <citation type="submission" date="2021-10" db="EMBL/GenBank/DDBJ databases">
        <title>Anaerobic single-cell dispensing facilitates the cultivation of human gut bacteria.</title>
        <authorList>
            <person name="Afrizal A."/>
        </authorList>
    </citation>
    <scope>NUCLEOTIDE SEQUENCE</scope>
    <source>
        <strain evidence="2">CLA-AA-H204</strain>
    </source>
</reference>
<keyword evidence="1" id="KW-1133">Transmembrane helix</keyword>
<dbReference type="AlphaFoldDB" id="A0AAW4WLK3"/>
<evidence type="ECO:0000256" key="1">
    <source>
        <dbReference type="SAM" id="Phobius"/>
    </source>
</evidence>
<evidence type="ECO:0000313" key="3">
    <source>
        <dbReference type="Proteomes" id="UP001198893"/>
    </source>
</evidence>
<comment type="caution">
    <text evidence="2">The sequence shown here is derived from an EMBL/GenBank/DDBJ whole genome shotgun (WGS) entry which is preliminary data.</text>
</comment>